<keyword evidence="9" id="KW-1185">Reference proteome</keyword>
<dbReference type="Proteomes" id="UP001221411">
    <property type="component" value="Unassembled WGS sequence"/>
</dbReference>
<feature type="transmembrane region" description="Helical" evidence="7">
    <location>
        <begin position="12"/>
        <end position="34"/>
    </location>
</feature>
<evidence type="ECO:0000256" key="3">
    <source>
        <dbReference type="ARBA" id="ARBA00022448"/>
    </source>
</evidence>
<accession>A0ABT5F693</accession>
<keyword evidence="4 7" id="KW-0812">Transmembrane</keyword>
<keyword evidence="6 7" id="KW-0472">Membrane</keyword>
<keyword evidence="5 7" id="KW-1133">Transmembrane helix</keyword>
<sequence length="263" mass="28042">MDDSEPKLLQRILDPVLGFFENIGTTVSLTFQTVAWLFRPPFRASQMLAAMDYIGVQSVFLVGLTGLFSGMVVALQSVAALKQFSAEANVGGIVAVSLMREVSPVFSALMITARAGSAMAAELGNMRVTEQIDAITTMGVSPVQYLLSPRLLAGVTMGPLMCMLYSTIGMIGCYIVAVAWLGGDWGFFLRSVHDFARPRDLFMGLVKGAIFGFLIASIACRHGFFASGGARGVGMATTRAVVESCVAILVANYILTQVMLGDI</sequence>
<evidence type="ECO:0000256" key="2">
    <source>
        <dbReference type="ARBA" id="ARBA00007556"/>
    </source>
</evidence>
<evidence type="ECO:0000313" key="8">
    <source>
        <dbReference type="EMBL" id="MDC0749610.1"/>
    </source>
</evidence>
<dbReference type="EMBL" id="JAQNDO010000001">
    <property type="protein sequence ID" value="MDC0749610.1"/>
    <property type="molecule type" value="Genomic_DNA"/>
</dbReference>
<dbReference type="Pfam" id="PF02405">
    <property type="entry name" value="MlaE"/>
    <property type="match status" value="1"/>
</dbReference>
<evidence type="ECO:0000256" key="1">
    <source>
        <dbReference type="ARBA" id="ARBA00004141"/>
    </source>
</evidence>
<dbReference type="InterPro" id="IPR003453">
    <property type="entry name" value="ABC_MlaE_roteobac"/>
</dbReference>
<protein>
    <submittedName>
        <fullName evidence="8">ABC transporter permease</fullName>
    </submittedName>
</protein>
<gene>
    <name evidence="8" type="ORF">POL67_50230</name>
</gene>
<feature type="transmembrane region" description="Helical" evidence="7">
    <location>
        <begin position="160"/>
        <end position="181"/>
    </location>
</feature>
<name>A0ABT5F693_9BACT</name>
<dbReference type="NCBIfam" id="TIGR00056">
    <property type="entry name" value="MlaE family lipid ABC transporter permease subunit"/>
    <property type="match status" value="1"/>
</dbReference>
<dbReference type="RefSeq" id="WP_271929650.1">
    <property type="nucleotide sequence ID" value="NZ_JAQNDO010000001.1"/>
</dbReference>
<comment type="similarity">
    <text evidence="2 7">Belongs to the MlaE permease family.</text>
</comment>
<dbReference type="InterPro" id="IPR030802">
    <property type="entry name" value="Permease_MalE"/>
</dbReference>
<evidence type="ECO:0000256" key="5">
    <source>
        <dbReference type="ARBA" id="ARBA00022989"/>
    </source>
</evidence>
<evidence type="ECO:0000313" key="9">
    <source>
        <dbReference type="Proteomes" id="UP001221411"/>
    </source>
</evidence>
<keyword evidence="3" id="KW-0813">Transport</keyword>
<comment type="subcellular location">
    <subcellularLocation>
        <location evidence="1">Membrane</location>
        <topology evidence="1">Multi-pass membrane protein</topology>
    </subcellularLocation>
</comment>
<dbReference type="PANTHER" id="PTHR30188">
    <property type="entry name" value="ABC TRANSPORTER PERMEASE PROTEIN-RELATED"/>
    <property type="match status" value="1"/>
</dbReference>
<evidence type="ECO:0000256" key="4">
    <source>
        <dbReference type="ARBA" id="ARBA00022692"/>
    </source>
</evidence>
<dbReference type="PANTHER" id="PTHR30188:SF4">
    <property type="entry name" value="PROTEIN TRIGALACTOSYLDIACYLGLYCEROL 1, CHLOROPLASTIC"/>
    <property type="match status" value="1"/>
</dbReference>
<feature type="transmembrane region" description="Helical" evidence="7">
    <location>
        <begin position="54"/>
        <end position="75"/>
    </location>
</feature>
<feature type="transmembrane region" description="Helical" evidence="7">
    <location>
        <begin position="240"/>
        <end position="260"/>
    </location>
</feature>
<evidence type="ECO:0000256" key="6">
    <source>
        <dbReference type="ARBA" id="ARBA00023136"/>
    </source>
</evidence>
<proteinExistence type="inferred from homology"/>
<feature type="transmembrane region" description="Helical" evidence="7">
    <location>
        <begin position="201"/>
        <end position="220"/>
    </location>
</feature>
<organism evidence="8 9">
    <name type="scientific">Polyangium mundeleinium</name>
    <dbReference type="NCBI Taxonomy" id="2995306"/>
    <lineage>
        <taxon>Bacteria</taxon>
        <taxon>Pseudomonadati</taxon>
        <taxon>Myxococcota</taxon>
        <taxon>Polyangia</taxon>
        <taxon>Polyangiales</taxon>
        <taxon>Polyangiaceae</taxon>
        <taxon>Polyangium</taxon>
    </lineage>
</organism>
<comment type="caution">
    <text evidence="8">The sequence shown here is derived from an EMBL/GenBank/DDBJ whole genome shotgun (WGS) entry which is preliminary data.</text>
</comment>
<reference evidence="8 9" key="1">
    <citation type="submission" date="2022-11" db="EMBL/GenBank/DDBJ databases">
        <title>Minimal conservation of predation-associated metabolite biosynthetic gene clusters underscores biosynthetic potential of Myxococcota including descriptions for ten novel species: Archangium lansinium sp. nov., Myxococcus landrumus sp. nov., Nannocystis bai.</title>
        <authorList>
            <person name="Ahearne A."/>
            <person name="Stevens C."/>
            <person name="Dowd S."/>
        </authorList>
    </citation>
    <scope>NUCLEOTIDE SEQUENCE [LARGE SCALE GENOMIC DNA]</scope>
    <source>
        <strain evidence="8 9">RJM3</strain>
    </source>
</reference>
<evidence type="ECO:0000256" key="7">
    <source>
        <dbReference type="RuleBase" id="RU362044"/>
    </source>
</evidence>